<evidence type="ECO:0000256" key="1">
    <source>
        <dbReference type="SAM" id="Phobius"/>
    </source>
</evidence>
<accession>A7GWL8</accession>
<sequence length="385" mass="43284">MPFLKRKKFWFNVHLILSLACVLPLLIVALSGAVISYHDEIIDALNAKNSHVKEVLKRPMKVSEVLAKFSAQKGEFYLSFIGRKSDEDAAIVISGIDKDGKFNSYFLDPFTGKTLGENFGNKFIGLILNLHVNLGLGLSGNENLRLIGKHIVAASTVALIVLLISGVAIYCPNFRRKFTRAFRINLRARGYTLLYQLHGSLGMSAAAVLFVISVTGLYFSYEWLARLTNMAFGEEQIYKAPKFTQAKGFALTDTKKLKELDAVFELFKKERGENYEMFNVMIPPKGEIYSLRYTDKDAADDTKFSMMSIDARQGKILRHARHDDAQNAMPRAFLLHKNVLNLHAGYTFGEAGKFIFCVASLLVVVFIVSGFWMSLKRIRKKGAPR</sequence>
<keyword evidence="1" id="KW-1133">Transmembrane helix</keyword>
<dbReference type="STRING" id="360105.CCV52592_1802"/>
<proteinExistence type="predicted"/>
<evidence type="ECO:0000313" key="3">
    <source>
        <dbReference type="Proteomes" id="UP000006380"/>
    </source>
</evidence>
<keyword evidence="1" id="KW-0812">Transmembrane</keyword>
<dbReference type="PROSITE" id="PS51257">
    <property type="entry name" value="PROKAR_LIPOPROTEIN"/>
    <property type="match status" value="1"/>
</dbReference>
<feature type="transmembrane region" description="Helical" evidence="1">
    <location>
        <begin position="193"/>
        <end position="221"/>
    </location>
</feature>
<dbReference type="InterPro" id="IPR005625">
    <property type="entry name" value="PepSY-ass_TM"/>
</dbReference>
<keyword evidence="1" id="KW-0472">Membrane</keyword>
<dbReference type="PANTHER" id="PTHR34219:SF3">
    <property type="entry name" value="BLL7967 PROTEIN"/>
    <property type="match status" value="1"/>
</dbReference>
<name>A7GWL8_CAMC5</name>
<dbReference type="EMBL" id="CP000767">
    <property type="protein sequence ID" value="EAT99863.1"/>
    <property type="molecule type" value="Genomic_DNA"/>
</dbReference>
<dbReference type="AlphaFoldDB" id="A7GWL8"/>
<evidence type="ECO:0000313" key="2">
    <source>
        <dbReference type="EMBL" id="EAT99863.1"/>
    </source>
</evidence>
<reference evidence="2" key="1">
    <citation type="submission" date="2016-07" db="EMBL/GenBank/DDBJ databases">
        <title>Comparative genomics of the Campylobacter concisus group.</title>
        <authorList>
            <person name="Miller W.G."/>
            <person name="Yee E."/>
            <person name="Chapman M.H."/>
            <person name="Huynh S."/>
            <person name="Bono J.L."/>
            <person name="On S.L.W."/>
            <person name="StLeger J."/>
            <person name="Foster G."/>
            <person name="Parker C.T."/>
        </authorList>
    </citation>
    <scope>NUCLEOTIDE SEQUENCE</scope>
    <source>
        <strain evidence="2">525.92</strain>
    </source>
</reference>
<gene>
    <name evidence="2" type="ORF">CCV52592_1802</name>
</gene>
<dbReference type="KEGG" id="ccv:CCV52592_1802"/>
<dbReference type="OrthoDB" id="9816402at2"/>
<keyword evidence="3" id="KW-1185">Reference proteome</keyword>
<feature type="transmembrane region" description="Helical" evidence="1">
    <location>
        <begin position="151"/>
        <end position="172"/>
    </location>
</feature>
<organism evidence="2 3">
    <name type="scientific">Campylobacter curvus (strain 525.92)</name>
    <dbReference type="NCBI Taxonomy" id="360105"/>
    <lineage>
        <taxon>Bacteria</taxon>
        <taxon>Pseudomonadati</taxon>
        <taxon>Campylobacterota</taxon>
        <taxon>Epsilonproteobacteria</taxon>
        <taxon>Campylobacterales</taxon>
        <taxon>Campylobacteraceae</taxon>
        <taxon>Campylobacter</taxon>
    </lineage>
</organism>
<dbReference type="PANTHER" id="PTHR34219">
    <property type="entry name" value="IRON-REGULATED INNER MEMBRANE PROTEIN-RELATED"/>
    <property type="match status" value="1"/>
</dbReference>
<dbReference type="Proteomes" id="UP000006380">
    <property type="component" value="Chromosome"/>
</dbReference>
<dbReference type="Pfam" id="PF03929">
    <property type="entry name" value="PepSY_TM"/>
    <property type="match status" value="1"/>
</dbReference>
<dbReference type="RefSeq" id="WP_011991831.1">
    <property type="nucleotide sequence ID" value="NC_009715.2"/>
</dbReference>
<protein>
    <submittedName>
        <fullName evidence="2">Iron-regulated membrane protein</fullName>
    </submittedName>
</protein>
<dbReference type="HOGENOM" id="CLU_031962_2_2_7"/>
<feature type="transmembrane region" description="Helical" evidence="1">
    <location>
        <begin position="351"/>
        <end position="375"/>
    </location>
</feature>